<evidence type="ECO:0000256" key="6">
    <source>
        <dbReference type="ARBA" id="ARBA00023139"/>
    </source>
</evidence>
<evidence type="ECO:0000313" key="10">
    <source>
        <dbReference type="EMBL" id="PGM94023.1"/>
    </source>
</evidence>
<evidence type="ECO:0000256" key="7">
    <source>
        <dbReference type="ARBA" id="ARBA00023288"/>
    </source>
</evidence>
<dbReference type="PANTHER" id="PTHR35789:SF1">
    <property type="entry name" value="SPORE GERMINATION PROTEIN B3"/>
    <property type="match status" value="1"/>
</dbReference>
<organism evidence="10 11">
    <name type="scientific">Bacillus cereus</name>
    <dbReference type="NCBI Taxonomy" id="1396"/>
    <lineage>
        <taxon>Bacteria</taxon>
        <taxon>Bacillati</taxon>
        <taxon>Bacillota</taxon>
        <taxon>Bacilli</taxon>
        <taxon>Bacillales</taxon>
        <taxon>Bacillaceae</taxon>
        <taxon>Bacillus</taxon>
        <taxon>Bacillus cereus group</taxon>
    </lineage>
</organism>
<evidence type="ECO:0000256" key="2">
    <source>
        <dbReference type="ARBA" id="ARBA00007886"/>
    </source>
</evidence>
<evidence type="ECO:0000256" key="4">
    <source>
        <dbReference type="ARBA" id="ARBA00022729"/>
    </source>
</evidence>
<evidence type="ECO:0000256" key="1">
    <source>
        <dbReference type="ARBA" id="ARBA00004635"/>
    </source>
</evidence>
<dbReference type="GO" id="GO:0016020">
    <property type="term" value="C:membrane"/>
    <property type="evidence" value="ECO:0007669"/>
    <property type="project" value="UniProtKB-SubCell"/>
</dbReference>
<feature type="domain" description="Spore germination GerAC-like C-terminal" evidence="8">
    <location>
        <begin position="194"/>
        <end position="353"/>
    </location>
</feature>
<keyword evidence="7" id="KW-0449">Lipoprotein</keyword>
<dbReference type="PANTHER" id="PTHR35789">
    <property type="entry name" value="SPORE GERMINATION PROTEIN B3"/>
    <property type="match status" value="1"/>
</dbReference>
<comment type="caution">
    <text evidence="10">The sequence shown here is derived from an EMBL/GenBank/DDBJ whole genome shotgun (WGS) entry which is preliminary data.</text>
</comment>
<name>A0A2B9E2C0_BACCE</name>
<dbReference type="Pfam" id="PF05504">
    <property type="entry name" value="Spore_GerAC"/>
    <property type="match status" value="1"/>
</dbReference>
<dbReference type="RefSeq" id="WP_098777004.1">
    <property type="nucleotide sequence ID" value="NZ_NUHO01000039.1"/>
</dbReference>
<comment type="similarity">
    <text evidence="2">Belongs to the GerABKC lipoprotein family.</text>
</comment>
<dbReference type="PROSITE" id="PS51257">
    <property type="entry name" value="PROKAR_LIPOPROTEIN"/>
    <property type="match status" value="1"/>
</dbReference>
<keyword evidence="5" id="KW-0472">Membrane</keyword>
<accession>A0A2B9E2C0</accession>
<keyword evidence="4" id="KW-0732">Signal</keyword>
<proteinExistence type="inferred from homology"/>
<feature type="domain" description="Spore germination protein N-terminal" evidence="9">
    <location>
        <begin position="25"/>
        <end position="185"/>
    </location>
</feature>
<dbReference type="InterPro" id="IPR038501">
    <property type="entry name" value="Spore_GerAC_C_sf"/>
</dbReference>
<sequence length="356" mass="40603">MKKIKQIILCGVSVLLLTGCLQKLIIDDVQLIQGVVLDTAKDKIKATIACPVQKKGNKVQVFENIATTAKQGRENLSLKSAQPFVSGQLRIALFTKELVKKDITAAFDTLLRDSSIGHTLYIGILEGDGYELFSGKYENNFNVSIYIKNLLEHNMETGSLPYTNLHVSSFYHYRVGQDTFMPILKKWKDKIIITGVALFNEEKYVGELKPEELFIFRGLFERHRLNSTEFKISGGHVLINNIRSTPSYKVYIKNGNPTFYIQVKMNARIQEITKKISLEKKKNVEIITKDIEKQLDIEGAKLTKKLQNMNVDPLGLGAKFKQHYRPFELKKWNEIYKAVPVKVKYIVNLENSGVIE</sequence>
<dbReference type="NCBIfam" id="TIGR02887">
    <property type="entry name" value="spore_ger_x_C"/>
    <property type="match status" value="1"/>
</dbReference>
<dbReference type="InterPro" id="IPR008844">
    <property type="entry name" value="Spore_GerAC-like"/>
</dbReference>
<keyword evidence="3" id="KW-0309">Germination</keyword>
<reference evidence="10 11" key="1">
    <citation type="submission" date="2017-09" db="EMBL/GenBank/DDBJ databases">
        <title>Large-scale bioinformatics analysis of Bacillus genomes uncovers conserved roles of natural products in bacterial physiology.</title>
        <authorList>
            <consortium name="Agbiome Team Llc"/>
            <person name="Bleich R.M."/>
            <person name="Grubbs K.J."/>
            <person name="Santa Maria K.C."/>
            <person name="Allen S.E."/>
            <person name="Farag S."/>
            <person name="Shank E.A."/>
            <person name="Bowers A."/>
        </authorList>
    </citation>
    <scope>NUCLEOTIDE SEQUENCE [LARGE SCALE GENOMIC DNA]</scope>
    <source>
        <strain evidence="10 11">AFS053130</strain>
    </source>
</reference>
<keyword evidence="6" id="KW-0564">Palmitate</keyword>
<dbReference type="AlphaFoldDB" id="A0A2B9E2C0"/>
<evidence type="ECO:0000256" key="3">
    <source>
        <dbReference type="ARBA" id="ARBA00022544"/>
    </source>
</evidence>
<dbReference type="InterPro" id="IPR046953">
    <property type="entry name" value="Spore_GerAC-like_C"/>
</dbReference>
<protein>
    <submittedName>
        <fullName evidence="10">Spore gernimation protein GerH</fullName>
    </submittedName>
</protein>
<comment type="subcellular location">
    <subcellularLocation>
        <location evidence="1">Membrane</location>
        <topology evidence="1">Lipid-anchor</topology>
    </subcellularLocation>
</comment>
<evidence type="ECO:0000259" key="8">
    <source>
        <dbReference type="Pfam" id="PF05504"/>
    </source>
</evidence>
<evidence type="ECO:0000256" key="5">
    <source>
        <dbReference type="ARBA" id="ARBA00023136"/>
    </source>
</evidence>
<dbReference type="Gene3D" id="3.30.300.210">
    <property type="entry name" value="Nutrient germinant receptor protein C, domain 3"/>
    <property type="match status" value="1"/>
</dbReference>
<dbReference type="EMBL" id="NUHO01000039">
    <property type="protein sequence ID" value="PGM94023.1"/>
    <property type="molecule type" value="Genomic_DNA"/>
</dbReference>
<dbReference type="Pfam" id="PF25198">
    <property type="entry name" value="Spore_GerAC_N"/>
    <property type="match status" value="1"/>
</dbReference>
<dbReference type="Proteomes" id="UP000222054">
    <property type="component" value="Unassembled WGS sequence"/>
</dbReference>
<dbReference type="InterPro" id="IPR057336">
    <property type="entry name" value="GerAC_N"/>
</dbReference>
<evidence type="ECO:0000313" key="11">
    <source>
        <dbReference type="Proteomes" id="UP000222054"/>
    </source>
</evidence>
<evidence type="ECO:0000259" key="9">
    <source>
        <dbReference type="Pfam" id="PF25198"/>
    </source>
</evidence>
<gene>
    <name evidence="10" type="ORF">CN958_11840</name>
</gene>
<dbReference type="GO" id="GO:0009847">
    <property type="term" value="P:spore germination"/>
    <property type="evidence" value="ECO:0007669"/>
    <property type="project" value="InterPro"/>
</dbReference>